<name>A0A6U4N756_HEMAN</name>
<gene>
    <name evidence="18" type="ORF">HAND1043_LOCUS13622</name>
</gene>
<evidence type="ECO:0000256" key="11">
    <source>
        <dbReference type="ARBA" id="ARBA00067018"/>
    </source>
</evidence>
<reference evidence="18" key="1">
    <citation type="submission" date="2021-01" db="EMBL/GenBank/DDBJ databases">
        <authorList>
            <person name="Corre E."/>
            <person name="Pelletier E."/>
            <person name="Niang G."/>
            <person name="Scheremetjew M."/>
            <person name="Finn R."/>
            <person name="Kale V."/>
            <person name="Holt S."/>
            <person name="Cochrane G."/>
            <person name="Meng A."/>
            <person name="Brown T."/>
            <person name="Cohen L."/>
        </authorList>
    </citation>
    <scope>NUCLEOTIDE SEQUENCE</scope>
    <source>
        <strain evidence="18">CCMP441</strain>
    </source>
</reference>
<evidence type="ECO:0000256" key="2">
    <source>
        <dbReference type="ARBA" id="ARBA00022485"/>
    </source>
</evidence>
<evidence type="ECO:0000256" key="12">
    <source>
        <dbReference type="ARBA" id="ARBA00072132"/>
    </source>
</evidence>
<evidence type="ECO:0000259" key="17">
    <source>
        <dbReference type="Pfam" id="PF26540"/>
    </source>
</evidence>
<dbReference type="InterPro" id="IPR058579">
    <property type="entry name" value="IspG_C"/>
</dbReference>
<keyword evidence="4" id="KW-0560">Oxidoreductase</keyword>
<feature type="compositionally biased region" description="Acidic residues" evidence="14">
    <location>
        <begin position="711"/>
        <end position="720"/>
    </location>
</feature>
<feature type="domain" description="IspG TIM-barrel" evidence="16">
    <location>
        <begin position="63"/>
        <end position="333"/>
    </location>
</feature>
<protein>
    <recommendedName>
        <fullName evidence="12">4-hydroxy-3-methylbut-2-en-1-yl diphosphate synthase (ferredoxin), chloroplastic</fullName>
        <ecNumber evidence="11">1.17.7.1</ecNumber>
    </recommendedName>
    <alternativeName>
        <fullName evidence="13">1-hydroxy-2-methyl-2-(E)-butenyl 4-diphosphate synthase</fullName>
    </alternativeName>
</protein>
<dbReference type="EMBL" id="HBFK01022026">
    <property type="protein sequence ID" value="CAD8747125.1"/>
    <property type="molecule type" value="Transcribed_RNA"/>
</dbReference>
<dbReference type="InterPro" id="IPR045854">
    <property type="entry name" value="NO2/SO3_Rdtase_4Fe4S_sf"/>
</dbReference>
<evidence type="ECO:0000256" key="1">
    <source>
        <dbReference type="ARBA" id="ARBA00001966"/>
    </source>
</evidence>
<evidence type="ECO:0000256" key="15">
    <source>
        <dbReference type="SAM" id="SignalP"/>
    </source>
</evidence>
<keyword evidence="15" id="KW-0732">Signal</keyword>
<organism evidence="18">
    <name type="scientific">Hemiselmis andersenii</name>
    <name type="common">Cryptophyte alga</name>
    <dbReference type="NCBI Taxonomy" id="464988"/>
    <lineage>
        <taxon>Eukaryota</taxon>
        <taxon>Cryptophyceae</taxon>
        <taxon>Cryptomonadales</taxon>
        <taxon>Hemiselmidaceae</taxon>
        <taxon>Hemiselmis</taxon>
    </lineage>
</organism>
<keyword evidence="7" id="KW-0414">Isoprene biosynthesis</keyword>
<keyword evidence="2" id="KW-0004">4Fe-4S</keyword>
<feature type="domain" description="IspG C-terminal" evidence="17">
    <location>
        <begin position="615"/>
        <end position="703"/>
    </location>
</feature>
<dbReference type="NCBIfam" id="TIGR00612">
    <property type="entry name" value="ispG_gcpE"/>
    <property type="match status" value="1"/>
</dbReference>
<evidence type="ECO:0000256" key="7">
    <source>
        <dbReference type="ARBA" id="ARBA00023229"/>
    </source>
</evidence>
<comment type="similarity">
    <text evidence="10">Belongs to the IspG family.</text>
</comment>
<evidence type="ECO:0000256" key="9">
    <source>
        <dbReference type="ARBA" id="ARBA00060620"/>
    </source>
</evidence>
<dbReference type="SUPFAM" id="SSF56014">
    <property type="entry name" value="Nitrite and sulphite reductase 4Fe-4S domain-like"/>
    <property type="match status" value="1"/>
</dbReference>
<evidence type="ECO:0000256" key="10">
    <source>
        <dbReference type="ARBA" id="ARBA00061554"/>
    </source>
</evidence>
<dbReference type="EC" id="1.17.7.1" evidence="11"/>
<dbReference type="AlphaFoldDB" id="A0A6U4N756"/>
<feature type="chain" id="PRO_5030160358" description="4-hydroxy-3-methylbut-2-en-1-yl diphosphate synthase (ferredoxin), chloroplastic" evidence="15">
    <location>
        <begin position="23"/>
        <end position="728"/>
    </location>
</feature>
<dbReference type="Pfam" id="PF04551">
    <property type="entry name" value="GcpE"/>
    <property type="match status" value="1"/>
</dbReference>
<dbReference type="InterPro" id="IPR011005">
    <property type="entry name" value="Dihydropteroate_synth-like_sf"/>
</dbReference>
<dbReference type="GO" id="GO:0046429">
    <property type="term" value="F:4-hydroxy-3-methylbut-2-en-1-yl diphosphate synthase activity (ferredoxin)"/>
    <property type="evidence" value="ECO:0007669"/>
    <property type="project" value="UniProtKB-EC"/>
</dbReference>
<dbReference type="InterPro" id="IPR058578">
    <property type="entry name" value="IspG_TIM"/>
</dbReference>
<comment type="catalytic activity">
    <reaction evidence="8">
        <text>(2E)-4-hydroxy-3-methylbut-2-enyl diphosphate + 2 oxidized [2Fe-2S]-[ferredoxin] + H2O = 2-C-methyl-D-erythritol 2,4-cyclic diphosphate + 2 reduced [2Fe-2S]-[ferredoxin] + H(+)</text>
        <dbReference type="Rhea" id="RHEA:26119"/>
        <dbReference type="Rhea" id="RHEA-COMP:10000"/>
        <dbReference type="Rhea" id="RHEA-COMP:10001"/>
        <dbReference type="ChEBI" id="CHEBI:15377"/>
        <dbReference type="ChEBI" id="CHEBI:15378"/>
        <dbReference type="ChEBI" id="CHEBI:33737"/>
        <dbReference type="ChEBI" id="CHEBI:33738"/>
        <dbReference type="ChEBI" id="CHEBI:58483"/>
        <dbReference type="ChEBI" id="CHEBI:128753"/>
        <dbReference type="EC" id="1.17.7.1"/>
    </reaction>
</comment>
<dbReference type="GO" id="GO:0019288">
    <property type="term" value="P:isopentenyl diphosphate biosynthetic process, methylerythritol 4-phosphate pathway"/>
    <property type="evidence" value="ECO:0007669"/>
    <property type="project" value="TreeGrafter"/>
</dbReference>
<feature type="signal peptide" evidence="15">
    <location>
        <begin position="1"/>
        <end position="22"/>
    </location>
</feature>
<keyword evidence="5" id="KW-0408">Iron</keyword>
<keyword evidence="3" id="KW-0479">Metal-binding</keyword>
<dbReference type="GO" id="GO:0005506">
    <property type="term" value="F:iron ion binding"/>
    <property type="evidence" value="ECO:0007669"/>
    <property type="project" value="InterPro"/>
</dbReference>
<evidence type="ECO:0000256" key="8">
    <source>
        <dbReference type="ARBA" id="ARBA00051119"/>
    </source>
</evidence>
<evidence type="ECO:0000256" key="4">
    <source>
        <dbReference type="ARBA" id="ARBA00023002"/>
    </source>
</evidence>
<keyword evidence="6" id="KW-0411">Iron-sulfur</keyword>
<dbReference type="PIRSF" id="PIRSF037336">
    <property type="entry name" value="IspG_like"/>
    <property type="match status" value="1"/>
</dbReference>
<comment type="cofactor">
    <cofactor evidence="1">
        <name>[4Fe-4S] cluster</name>
        <dbReference type="ChEBI" id="CHEBI:49883"/>
    </cofactor>
</comment>
<evidence type="ECO:0000256" key="6">
    <source>
        <dbReference type="ARBA" id="ARBA00023014"/>
    </source>
</evidence>
<proteinExistence type="inferred from homology"/>
<accession>A0A6U4N756</accession>
<evidence type="ECO:0000256" key="5">
    <source>
        <dbReference type="ARBA" id="ARBA00023004"/>
    </source>
</evidence>
<dbReference type="Gene3D" id="3.20.20.20">
    <property type="entry name" value="Dihydropteroate synthase-like"/>
    <property type="match status" value="1"/>
</dbReference>
<dbReference type="GO" id="GO:0009507">
    <property type="term" value="C:chloroplast"/>
    <property type="evidence" value="ECO:0007669"/>
    <property type="project" value="TreeGrafter"/>
</dbReference>
<dbReference type="FunFam" id="3.20.20.20:FF:000005">
    <property type="entry name" value="4-hydroxy-3-methylbut-2-en-1-yl diphosphate synthase (flavodoxin)"/>
    <property type="match status" value="1"/>
</dbReference>
<evidence type="ECO:0000256" key="13">
    <source>
        <dbReference type="ARBA" id="ARBA00083306"/>
    </source>
</evidence>
<evidence type="ECO:0000259" key="16">
    <source>
        <dbReference type="Pfam" id="PF04551"/>
    </source>
</evidence>
<dbReference type="GO" id="GO:0016114">
    <property type="term" value="P:terpenoid biosynthetic process"/>
    <property type="evidence" value="ECO:0007669"/>
    <property type="project" value="InterPro"/>
</dbReference>
<sequence>MQSSRLVVLIIPLLACLHTASAFSVGAKLPSLRRAPALTKAAGLRMAAEKYCESVTETKRRPTRTVIAGDVKIGSEHPIALQTMTTSMTSDVQGSIDDVMRCADAGAQLVRLTVQGNREAEACYKIKDGLVKKGYTTPLVADIHFAPKVAMMVAECFDKIRVNPGNFADGRKTFKEINYENPEDYQAELDFIEETFTPLVLKCKEEGRAMRIGTNHGSLSARTLSYYGDTPAGMVESAFEFARICRKHDYHNFLFSMKASNPKVMVSAYRLLAAEMYDLGWDYPLHLGVTEAGEGEDGRMKSAIGIGSLLQDGLGDTIRVSLTEDPWLELEPCKRLKGIADEQREKKVWSQAVPTWRETTRDFKEFSKREGQLPLQKEGDDIDIRNVLHRDGSVISVVTPESLSSPDALYYDLGCKTAVGMPFKDLATSDSILVTGTVAADDKAARTALRRMQEVGIGVISDAADLEASPIANAIALYSLEEAAKSSVKLPKGAIRYAITVSGNEEDAVLDKLKGMDPLLLMLKVPEGVSRVHASRRVFESLKKAGLDAPVIHHIEHGDVEKDDVVLRTGSEVGVSLVDGNGDGVCIQGPFDLSFLRTTSFGLLQGSRMRNTKTEYVSCPSCGRTLFDLQTVTEEISKSTGHLPGVTIAVMGCIVNGPGEMADADFGYVGGAPGKIDLYVGKEVVQKAIPSEEAVEALIQLIKDNDRWVDKDEEEEEGAAEEPAAAAT</sequence>
<dbReference type="FunFam" id="3.30.413.10:FF:000006">
    <property type="entry name" value="4-hydroxy-3-methylbut-2-en-1-yl diphosphate synthase (flavodoxin)"/>
    <property type="match status" value="1"/>
</dbReference>
<dbReference type="PANTHER" id="PTHR30454">
    <property type="entry name" value="4-HYDROXY-3-METHYLBUT-2-EN-1-YL DIPHOSPHATE SYNTHASE"/>
    <property type="match status" value="1"/>
</dbReference>
<dbReference type="HAMAP" id="MF_00159">
    <property type="entry name" value="IspG"/>
    <property type="match status" value="1"/>
</dbReference>
<dbReference type="InterPro" id="IPR004588">
    <property type="entry name" value="IspG_bac-typ"/>
</dbReference>
<evidence type="ECO:0000256" key="14">
    <source>
        <dbReference type="SAM" id="MobiDB-lite"/>
    </source>
</evidence>
<dbReference type="Gene3D" id="3.30.413.10">
    <property type="entry name" value="Sulfite Reductase Hemoprotein, domain 1"/>
    <property type="match status" value="1"/>
</dbReference>
<evidence type="ECO:0000256" key="3">
    <source>
        <dbReference type="ARBA" id="ARBA00022723"/>
    </source>
</evidence>
<dbReference type="InterPro" id="IPR017178">
    <property type="entry name" value="IspG_atypical"/>
</dbReference>
<dbReference type="PANTHER" id="PTHR30454:SF0">
    <property type="entry name" value="4-HYDROXY-3-METHYLBUT-2-EN-1-YL DIPHOSPHATE SYNTHASE (FERREDOXIN), CHLOROPLASTIC"/>
    <property type="match status" value="1"/>
</dbReference>
<dbReference type="Pfam" id="PF26540">
    <property type="entry name" value="GcpE_C"/>
    <property type="match status" value="1"/>
</dbReference>
<evidence type="ECO:0000313" key="18">
    <source>
        <dbReference type="EMBL" id="CAD8747125.1"/>
    </source>
</evidence>
<comment type="pathway">
    <text evidence="9">Isoprenoid biosynthesis; isopentenyl diphosphate biosynthesis via DXP pathway; isopentenyl diphosphate from 1-deoxy-D-xylulose 5-phosphate: step 5/6.</text>
</comment>
<feature type="region of interest" description="Disordered" evidence="14">
    <location>
        <begin position="707"/>
        <end position="728"/>
    </location>
</feature>
<dbReference type="GO" id="GO:0051539">
    <property type="term" value="F:4 iron, 4 sulfur cluster binding"/>
    <property type="evidence" value="ECO:0007669"/>
    <property type="project" value="UniProtKB-KW"/>
</dbReference>